<name>A0A7X0H414_9BACT</name>
<feature type="compositionally biased region" description="Acidic residues" evidence="1">
    <location>
        <begin position="321"/>
        <end position="331"/>
    </location>
</feature>
<dbReference type="EMBL" id="JACHGY010000001">
    <property type="protein sequence ID" value="MBB6428855.1"/>
    <property type="molecule type" value="Genomic_DNA"/>
</dbReference>
<organism evidence="3 4">
    <name type="scientific">Algisphaera agarilytica</name>
    <dbReference type="NCBI Taxonomy" id="1385975"/>
    <lineage>
        <taxon>Bacteria</taxon>
        <taxon>Pseudomonadati</taxon>
        <taxon>Planctomycetota</taxon>
        <taxon>Phycisphaerae</taxon>
        <taxon>Phycisphaerales</taxon>
        <taxon>Phycisphaeraceae</taxon>
        <taxon>Algisphaera</taxon>
    </lineage>
</organism>
<feature type="region of interest" description="Disordered" evidence="1">
    <location>
        <begin position="408"/>
        <end position="453"/>
    </location>
</feature>
<feature type="compositionally biased region" description="Basic and acidic residues" evidence="1">
    <location>
        <begin position="298"/>
        <end position="308"/>
    </location>
</feature>
<evidence type="ECO:0000256" key="1">
    <source>
        <dbReference type="SAM" id="MobiDB-lite"/>
    </source>
</evidence>
<dbReference type="SUPFAM" id="SSF49879">
    <property type="entry name" value="SMAD/FHA domain"/>
    <property type="match status" value="1"/>
</dbReference>
<reference evidence="3 4" key="1">
    <citation type="submission" date="2020-08" db="EMBL/GenBank/DDBJ databases">
        <title>Genomic Encyclopedia of Type Strains, Phase IV (KMG-IV): sequencing the most valuable type-strain genomes for metagenomic binning, comparative biology and taxonomic classification.</title>
        <authorList>
            <person name="Goeker M."/>
        </authorList>
    </citation>
    <scope>NUCLEOTIDE SEQUENCE [LARGE SCALE GENOMIC DNA]</scope>
    <source>
        <strain evidence="3 4">DSM 103725</strain>
    </source>
</reference>
<feature type="compositionally biased region" description="Pro residues" evidence="1">
    <location>
        <begin position="476"/>
        <end position="492"/>
    </location>
</feature>
<keyword evidence="4" id="KW-1185">Reference proteome</keyword>
<dbReference type="SMART" id="SM00240">
    <property type="entry name" value="FHA"/>
    <property type="match status" value="1"/>
</dbReference>
<dbReference type="SUPFAM" id="SSF53300">
    <property type="entry name" value="vWA-like"/>
    <property type="match status" value="1"/>
</dbReference>
<evidence type="ECO:0000259" key="2">
    <source>
        <dbReference type="PROSITE" id="PS50006"/>
    </source>
</evidence>
<dbReference type="CDD" id="cd00198">
    <property type="entry name" value="vWFA"/>
    <property type="match status" value="1"/>
</dbReference>
<comment type="caution">
    <text evidence="3">The sequence shown here is derived from an EMBL/GenBank/DDBJ whole genome shotgun (WGS) entry which is preliminary data.</text>
</comment>
<dbReference type="AlphaFoldDB" id="A0A7X0H414"/>
<feature type="compositionally biased region" description="Low complexity" evidence="1">
    <location>
        <begin position="419"/>
        <end position="437"/>
    </location>
</feature>
<dbReference type="Proteomes" id="UP000541810">
    <property type="component" value="Unassembled WGS sequence"/>
</dbReference>
<protein>
    <recommendedName>
        <fullName evidence="2">FHA domain-containing protein</fullName>
    </recommendedName>
</protein>
<dbReference type="Gene3D" id="3.40.50.410">
    <property type="entry name" value="von Willebrand factor, type A domain"/>
    <property type="match status" value="1"/>
</dbReference>
<evidence type="ECO:0000313" key="3">
    <source>
        <dbReference type="EMBL" id="MBB6428855.1"/>
    </source>
</evidence>
<feature type="compositionally biased region" description="Low complexity" evidence="1">
    <location>
        <begin position="549"/>
        <end position="565"/>
    </location>
</feature>
<proteinExistence type="predicted"/>
<dbReference type="Pfam" id="PF00498">
    <property type="entry name" value="FHA"/>
    <property type="match status" value="1"/>
</dbReference>
<feature type="compositionally biased region" description="Basic and acidic residues" evidence="1">
    <location>
        <begin position="337"/>
        <end position="354"/>
    </location>
</feature>
<gene>
    <name evidence="3" type="ORF">HNQ40_000661</name>
</gene>
<feature type="compositionally biased region" description="Acidic residues" evidence="1">
    <location>
        <begin position="155"/>
        <end position="172"/>
    </location>
</feature>
<feature type="compositionally biased region" description="Polar residues" evidence="1">
    <location>
        <begin position="365"/>
        <end position="376"/>
    </location>
</feature>
<feature type="compositionally biased region" description="Acidic residues" evidence="1">
    <location>
        <begin position="223"/>
        <end position="238"/>
    </location>
</feature>
<accession>A0A7X0H414</accession>
<feature type="region of interest" description="Disordered" evidence="1">
    <location>
        <begin position="105"/>
        <end position="131"/>
    </location>
</feature>
<feature type="domain" description="FHA" evidence="2">
    <location>
        <begin position="26"/>
        <end position="74"/>
    </location>
</feature>
<feature type="region of interest" description="Disordered" evidence="1">
    <location>
        <begin position="155"/>
        <end position="379"/>
    </location>
</feature>
<dbReference type="Gene3D" id="2.60.200.20">
    <property type="match status" value="1"/>
</dbReference>
<dbReference type="InterPro" id="IPR008984">
    <property type="entry name" value="SMAD_FHA_dom_sf"/>
</dbReference>
<dbReference type="InterPro" id="IPR036465">
    <property type="entry name" value="vWFA_dom_sf"/>
</dbReference>
<sequence>MLTLIQFNPDERTKPQTFHLSADQPHVIGRRNGEVQLLDTRISRQHAEVSVQNGTWVIRDLNSSNGTWVNGDRVEGLCELEEGDRLVVGRVTLIVGHVAVDETEVGITMPAPPTESETEAPALPEPEAEPTLEADAPEGLDLEADIELEPIDFDGVIDEEPPQEPSEPDASADEVLAVSPESDEVSSPTQDEADLLDLSNESEEDAGLSASSLGPTLAAPPESELEAGLDEPGVEDEYAATMDFVTPTTRPNSPLDDSDAPSELPEEQGAASADDSDDAPPVVGLSLDMPGPSDEPGDDRGDEDHALEESLEASLELSDLPGDDDANDDTADPQAAADDKPAEKTPAYVEERTGPDWVESEEQQELSPEWSSNRGSSGKKKALIALVLLALAGGGAYWAINTMQSDTTTAVVSPGDGSAAPAGPVAQAPPTQTQASTPPTPKPQTPAVAPPVEVAEADETLDVPKSNAFGQAPTLTTPPPQITPPKTTPTPPAVVEAPTQVPAEEPAPTDTTVEATRVDTPEVPEPPAVPTETDTNSGAAVAALDPPAANDAQLTPVPTEPAEAETPPPPAIPVEAQRLVFVIDASGSMVDSMNQGALSWLEQRLALMSDHDQFAVLFFRDNEVIEVPPMGMKPGDSLSREHALAWVAPDAGHVRPRGKSEPLNALQQALQYGPTDLFILSDDKFGQRKAAAAIDVRDLESLLGDQKTLIHTVQFFYPSPEDRRLEAIAKRFGGTYEFVEEPPFDINPGDNLGVDLLGISR</sequence>
<feature type="region of interest" description="Disordered" evidence="1">
    <location>
        <begin position="465"/>
        <end position="492"/>
    </location>
</feature>
<dbReference type="CDD" id="cd00060">
    <property type="entry name" value="FHA"/>
    <property type="match status" value="1"/>
</dbReference>
<dbReference type="InterPro" id="IPR000253">
    <property type="entry name" value="FHA_dom"/>
</dbReference>
<feature type="compositionally biased region" description="Acidic residues" evidence="1">
    <location>
        <begin position="256"/>
        <end position="266"/>
    </location>
</feature>
<feature type="region of interest" description="Disordered" evidence="1">
    <location>
        <begin position="549"/>
        <end position="571"/>
    </location>
</feature>
<evidence type="ECO:0000313" key="4">
    <source>
        <dbReference type="Proteomes" id="UP000541810"/>
    </source>
</evidence>
<dbReference type="RefSeq" id="WP_184676373.1">
    <property type="nucleotide sequence ID" value="NZ_JACHGY010000001.1"/>
</dbReference>
<feature type="compositionally biased region" description="Acidic residues" evidence="1">
    <location>
        <begin position="191"/>
        <end position="206"/>
    </location>
</feature>
<dbReference type="PROSITE" id="PS50006">
    <property type="entry name" value="FHA_DOMAIN"/>
    <property type="match status" value="1"/>
</dbReference>